<evidence type="ECO:0000259" key="9">
    <source>
        <dbReference type="PROSITE" id="PS50893"/>
    </source>
</evidence>
<dbReference type="SMART" id="SM00382">
    <property type="entry name" value="AAA"/>
    <property type="match status" value="1"/>
</dbReference>
<accession>A0A1I2SPT7</accession>
<keyword evidence="5 8" id="KW-0067">ATP-binding</keyword>
<dbReference type="GO" id="GO:0005524">
    <property type="term" value="F:ATP binding"/>
    <property type="evidence" value="ECO:0007669"/>
    <property type="project" value="UniProtKB-UniRule"/>
</dbReference>
<dbReference type="PANTHER" id="PTHR43553">
    <property type="entry name" value="HEAVY METAL TRANSPORTER"/>
    <property type="match status" value="1"/>
</dbReference>
<evidence type="ECO:0000256" key="8">
    <source>
        <dbReference type="RuleBase" id="RU365104"/>
    </source>
</evidence>
<evidence type="ECO:0000256" key="7">
    <source>
        <dbReference type="ARBA" id="ARBA00023136"/>
    </source>
</evidence>
<keyword evidence="3 8" id="KW-1003">Cell membrane</keyword>
<dbReference type="OrthoDB" id="9784332at2"/>
<dbReference type="PROSITE" id="PS00211">
    <property type="entry name" value="ABC_TRANSPORTER_1"/>
    <property type="match status" value="1"/>
</dbReference>
<dbReference type="GO" id="GO:0016887">
    <property type="term" value="F:ATP hydrolysis activity"/>
    <property type="evidence" value="ECO:0007669"/>
    <property type="project" value="InterPro"/>
</dbReference>
<protein>
    <recommendedName>
        <fullName evidence="8">Energy-coupling factor transporter ATP-binding protein EcfA2</fullName>
        <ecNumber evidence="8">7.-.-.-</ecNumber>
    </recommendedName>
</protein>
<dbReference type="InterPro" id="IPR003593">
    <property type="entry name" value="AAA+_ATPase"/>
</dbReference>
<dbReference type="NCBIfam" id="TIGR04521">
    <property type="entry name" value="ECF_ATPase_2"/>
    <property type="match status" value="1"/>
</dbReference>
<feature type="domain" description="ABC transporter" evidence="9">
    <location>
        <begin position="4"/>
        <end position="245"/>
    </location>
</feature>
<comment type="function">
    <text evidence="8">ATP-binding (A) component of a common energy-coupling factor (ECF) ABC-transporter complex.</text>
</comment>
<dbReference type="InterPro" id="IPR015856">
    <property type="entry name" value="ABC_transpr_CbiO/EcfA_su"/>
</dbReference>
<dbReference type="PANTHER" id="PTHR43553:SF27">
    <property type="entry name" value="ENERGY-COUPLING FACTOR TRANSPORTER ATP-BINDING PROTEIN ECFA2"/>
    <property type="match status" value="1"/>
</dbReference>
<organism evidence="10 11">
    <name type="scientific">Sporolactobacillus nakayamae</name>
    <dbReference type="NCBI Taxonomy" id="269670"/>
    <lineage>
        <taxon>Bacteria</taxon>
        <taxon>Bacillati</taxon>
        <taxon>Bacillota</taxon>
        <taxon>Bacilli</taxon>
        <taxon>Bacillales</taxon>
        <taxon>Sporolactobacillaceae</taxon>
        <taxon>Sporolactobacillus</taxon>
    </lineage>
</organism>
<keyword evidence="2 8" id="KW-0813">Transport</keyword>
<keyword evidence="11" id="KW-1185">Reference proteome</keyword>
<sequence>MAIIELKNVNFRYGSGTPFEKQALHDISLSIEPGDFLGIIGHTGSGKSTLIRHFNGLLRPDSGQVLVNGDDIWTASKDIRSIRFQIGLVFQYPETQIFEDTVAQDIAYGPRNMGLDEKEVELRVHEALQFVGLNDSYLERNPFRLSGGELRRVAIAGVIAMRPQVLILDEPTAGLDPEGRNKILNELEQFRRESGTAIVLVSHSMEDIAEHVRNVLVLDHGKIALDGTTSAVFSQAEKLVQLGLDIPQITKVLLGLKAKGYAVDTGALTLDQAERALLRLFEKERR</sequence>
<dbReference type="GO" id="GO:0043190">
    <property type="term" value="C:ATP-binding cassette (ABC) transporter complex"/>
    <property type="evidence" value="ECO:0007669"/>
    <property type="project" value="TreeGrafter"/>
</dbReference>
<dbReference type="CDD" id="cd03225">
    <property type="entry name" value="ABC_cobalt_CbiO_domain1"/>
    <property type="match status" value="1"/>
</dbReference>
<dbReference type="SUPFAM" id="SSF52540">
    <property type="entry name" value="P-loop containing nucleoside triphosphate hydrolases"/>
    <property type="match status" value="1"/>
</dbReference>
<evidence type="ECO:0000256" key="4">
    <source>
        <dbReference type="ARBA" id="ARBA00022741"/>
    </source>
</evidence>
<evidence type="ECO:0000313" key="11">
    <source>
        <dbReference type="Proteomes" id="UP000198752"/>
    </source>
</evidence>
<dbReference type="PROSITE" id="PS50893">
    <property type="entry name" value="ABC_TRANSPORTER_2"/>
    <property type="match status" value="1"/>
</dbReference>
<dbReference type="STRING" id="269670.SAMN02982927_01967"/>
<evidence type="ECO:0000256" key="5">
    <source>
        <dbReference type="ARBA" id="ARBA00022840"/>
    </source>
</evidence>
<dbReference type="AlphaFoldDB" id="A0A1I2SPT7"/>
<keyword evidence="4 8" id="KW-0547">Nucleotide-binding</keyword>
<dbReference type="InterPro" id="IPR030946">
    <property type="entry name" value="EcfA2"/>
</dbReference>
<dbReference type="EMBL" id="FOOY01000012">
    <property type="protein sequence ID" value="SFG52967.1"/>
    <property type="molecule type" value="Genomic_DNA"/>
</dbReference>
<dbReference type="Pfam" id="PF00005">
    <property type="entry name" value="ABC_tran"/>
    <property type="match status" value="1"/>
</dbReference>
<evidence type="ECO:0000256" key="6">
    <source>
        <dbReference type="ARBA" id="ARBA00022967"/>
    </source>
</evidence>
<dbReference type="InterPro" id="IPR017871">
    <property type="entry name" value="ABC_transporter-like_CS"/>
</dbReference>
<dbReference type="FunFam" id="3.40.50.300:FF:000224">
    <property type="entry name" value="Energy-coupling factor transporter ATP-binding protein EcfA"/>
    <property type="match status" value="1"/>
</dbReference>
<dbReference type="EC" id="7.-.-.-" evidence="8"/>
<evidence type="ECO:0000313" key="10">
    <source>
        <dbReference type="EMBL" id="SFG52967.1"/>
    </source>
</evidence>
<dbReference type="GO" id="GO:0042626">
    <property type="term" value="F:ATPase-coupled transmembrane transporter activity"/>
    <property type="evidence" value="ECO:0007669"/>
    <property type="project" value="TreeGrafter"/>
</dbReference>
<name>A0A1I2SPT7_9BACL</name>
<proteinExistence type="inferred from homology"/>
<dbReference type="Proteomes" id="UP000198752">
    <property type="component" value="Unassembled WGS sequence"/>
</dbReference>
<comment type="subunit">
    <text evidence="8">Forms a stable energy-coupling factor (ECF) transporter complex composed of 2 membrane-embedded substrate-binding proteins (S component), 2 ATP-binding proteins (A component) and 2 transmembrane proteins (T component).</text>
</comment>
<dbReference type="RefSeq" id="WP_093672468.1">
    <property type="nucleotide sequence ID" value="NZ_FOOY01000012.1"/>
</dbReference>
<dbReference type="InterPro" id="IPR027417">
    <property type="entry name" value="P-loop_NTPase"/>
</dbReference>
<dbReference type="Gene3D" id="3.40.50.300">
    <property type="entry name" value="P-loop containing nucleotide triphosphate hydrolases"/>
    <property type="match status" value="1"/>
</dbReference>
<keyword evidence="7 8" id="KW-0472">Membrane</keyword>
<keyword evidence="6" id="KW-1278">Translocase</keyword>
<dbReference type="InterPro" id="IPR003439">
    <property type="entry name" value="ABC_transporter-like_ATP-bd"/>
</dbReference>
<evidence type="ECO:0000256" key="2">
    <source>
        <dbReference type="ARBA" id="ARBA00022448"/>
    </source>
</evidence>
<evidence type="ECO:0000256" key="1">
    <source>
        <dbReference type="ARBA" id="ARBA00004202"/>
    </source>
</evidence>
<dbReference type="GO" id="GO:0015087">
    <property type="term" value="F:cobalt ion transmembrane transporter activity"/>
    <property type="evidence" value="ECO:0007669"/>
    <property type="project" value="UniProtKB-ARBA"/>
</dbReference>
<evidence type="ECO:0000256" key="3">
    <source>
        <dbReference type="ARBA" id="ARBA00022475"/>
    </source>
</evidence>
<dbReference type="InterPro" id="IPR050095">
    <property type="entry name" value="ECF_ABC_transporter_ATP-bd"/>
</dbReference>
<comment type="similarity">
    <text evidence="8">Belongs to the ABC transporter superfamily. Energy-coupling factor EcfA family.</text>
</comment>
<reference evidence="11" key="1">
    <citation type="submission" date="2016-10" db="EMBL/GenBank/DDBJ databases">
        <authorList>
            <person name="Varghese N."/>
            <person name="Submissions S."/>
        </authorList>
    </citation>
    <scope>NUCLEOTIDE SEQUENCE [LARGE SCALE GENOMIC DNA]</scope>
    <source>
        <strain evidence="11">ATCC 700379</strain>
    </source>
</reference>
<comment type="subcellular location">
    <subcellularLocation>
        <location evidence="1 8">Cell membrane</location>
        <topology evidence="1 8">Peripheral membrane protein</topology>
    </subcellularLocation>
</comment>
<gene>
    <name evidence="10" type="ORF">SAMN02982927_01967</name>
</gene>